<proteinExistence type="predicted"/>
<keyword evidence="5" id="KW-1185">Reference proteome</keyword>
<evidence type="ECO:0000259" key="3">
    <source>
        <dbReference type="Pfam" id="PF01826"/>
    </source>
</evidence>
<dbReference type="Pfam" id="PF01826">
    <property type="entry name" value="TIL"/>
    <property type="match status" value="1"/>
</dbReference>
<evidence type="ECO:0000256" key="1">
    <source>
        <dbReference type="ARBA" id="ARBA00023157"/>
    </source>
</evidence>
<dbReference type="Gene3D" id="2.10.25.10">
    <property type="entry name" value="Laminin"/>
    <property type="match status" value="1"/>
</dbReference>
<dbReference type="InterPro" id="IPR002919">
    <property type="entry name" value="TIL_dom"/>
</dbReference>
<dbReference type="AlphaFoldDB" id="A0A673FRM9"/>
<reference evidence="4" key="1">
    <citation type="submission" date="2025-08" db="UniProtKB">
        <authorList>
            <consortium name="Ensembl"/>
        </authorList>
    </citation>
    <scope>IDENTIFICATION</scope>
</reference>
<dbReference type="CDD" id="cd19941">
    <property type="entry name" value="TIL"/>
    <property type="match status" value="1"/>
</dbReference>
<reference evidence="4" key="2">
    <citation type="submission" date="2025-09" db="UniProtKB">
        <authorList>
            <consortium name="Ensembl"/>
        </authorList>
    </citation>
    <scope>IDENTIFICATION</scope>
</reference>
<dbReference type="InterPro" id="IPR036084">
    <property type="entry name" value="Ser_inhib-like_sf"/>
</dbReference>
<dbReference type="PANTHER" id="PTHR46160:SF8">
    <property type="entry name" value="VWFD DOMAIN-CONTAINING PROTEIN"/>
    <property type="match status" value="1"/>
</dbReference>
<dbReference type="PANTHER" id="PTHR46160">
    <property type="entry name" value="ALPHA-TECTORIN-RELATED"/>
    <property type="match status" value="1"/>
</dbReference>
<protein>
    <recommendedName>
        <fullName evidence="3">TIL domain-containing protein</fullName>
    </recommendedName>
</protein>
<dbReference type="Proteomes" id="UP000472270">
    <property type="component" value="Unassembled WGS sequence"/>
</dbReference>
<feature type="signal peptide" evidence="2">
    <location>
        <begin position="1"/>
        <end position="18"/>
    </location>
</feature>
<dbReference type="InterPro" id="IPR052749">
    <property type="entry name" value="Alpha-tectorin"/>
</dbReference>
<feature type="domain" description="TIL" evidence="3">
    <location>
        <begin position="23"/>
        <end position="76"/>
    </location>
</feature>
<keyword evidence="1" id="KW-1015">Disulfide bond</keyword>
<name>A0A673FRM9_9TELE</name>
<keyword evidence="2" id="KW-0732">Signal</keyword>
<feature type="chain" id="PRO_5025348358" description="TIL domain-containing protein" evidence="2">
    <location>
        <begin position="19"/>
        <end position="80"/>
    </location>
</feature>
<dbReference type="SUPFAM" id="SSF57567">
    <property type="entry name" value="Serine protease inhibitors"/>
    <property type="match status" value="1"/>
</dbReference>
<dbReference type="FunFam" id="2.10.25.10:FF:000055">
    <property type="entry name" value="alpha-tectorin isoform X1"/>
    <property type="match status" value="1"/>
</dbReference>
<sequence length="80" mass="8516">LSFLTIFIHLFSSAPLHWFAIKCPVGSHYEPCGSACPASCQDPGSEGTCFEPCVEGCVCDPGFVLSGDKCVPFSECTYST</sequence>
<dbReference type="Ensembl" id="ENSSRHT00000001891.1">
    <property type="protein sequence ID" value="ENSSRHP00000001819.1"/>
    <property type="gene ID" value="ENSSRHG00000001279.1"/>
</dbReference>
<accession>A0A673FRM9</accession>
<evidence type="ECO:0000256" key="2">
    <source>
        <dbReference type="SAM" id="SignalP"/>
    </source>
</evidence>
<organism evidence="4 5">
    <name type="scientific">Sinocyclocheilus rhinocerous</name>
    <dbReference type="NCBI Taxonomy" id="307959"/>
    <lineage>
        <taxon>Eukaryota</taxon>
        <taxon>Metazoa</taxon>
        <taxon>Chordata</taxon>
        <taxon>Craniata</taxon>
        <taxon>Vertebrata</taxon>
        <taxon>Euteleostomi</taxon>
        <taxon>Actinopterygii</taxon>
        <taxon>Neopterygii</taxon>
        <taxon>Teleostei</taxon>
        <taxon>Ostariophysi</taxon>
        <taxon>Cypriniformes</taxon>
        <taxon>Cyprinidae</taxon>
        <taxon>Cyprininae</taxon>
        <taxon>Sinocyclocheilus</taxon>
    </lineage>
</organism>
<evidence type="ECO:0000313" key="4">
    <source>
        <dbReference type="Ensembl" id="ENSSRHP00000001819.1"/>
    </source>
</evidence>
<evidence type="ECO:0000313" key="5">
    <source>
        <dbReference type="Proteomes" id="UP000472270"/>
    </source>
</evidence>